<gene>
    <name evidence="1" type="ORF">PHYPSEUDO_015093</name>
</gene>
<protein>
    <submittedName>
        <fullName evidence="1">Uncharacterized protein</fullName>
    </submittedName>
</protein>
<reference evidence="1" key="1">
    <citation type="submission" date="2021-02" db="EMBL/GenBank/DDBJ databases">
        <authorList>
            <person name="Palmer J.M."/>
        </authorList>
    </citation>
    <scope>NUCLEOTIDE SEQUENCE</scope>
    <source>
        <strain evidence="1">SCRP734</strain>
    </source>
</reference>
<accession>A0A8T1W2U7</accession>
<dbReference type="EMBL" id="JAGDFM010000090">
    <property type="protein sequence ID" value="KAG7386888.1"/>
    <property type="molecule type" value="Genomic_DNA"/>
</dbReference>
<organism evidence="1 2">
    <name type="scientific">Phytophthora pseudosyringae</name>
    <dbReference type="NCBI Taxonomy" id="221518"/>
    <lineage>
        <taxon>Eukaryota</taxon>
        <taxon>Sar</taxon>
        <taxon>Stramenopiles</taxon>
        <taxon>Oomycota</taxon>
        <taxon>Peronosporomycetes</taxon>
        <taxon>Peronosporales</taxon>
        <taxon>Peronosporaceae</taxon>
        <taxon>Phytophthora</taxon>
    </lineage>
</organism>
<name>A0A8T1W2U7_9STRA</name>
<sequence length="183" mass="20626">MIRENVRFSQVNLWTFVGRELEEKMHEKRMVFSQLMASIFDSTCRLPDFTKSGGGYGAIQFNGGSDPLQLGTIHLECSFLMVPRELESMYSGIATSQTTRKLSMQLEVVPYDGTSVHWWKWLAYSLFSKRAVASPSVESLALISIRSMSVTDKEAFSAVLTGDHPEEELFGCPRGKEEGQMRP</sequence>
<dbReference type="OrthoDB" id="129194at2759"/>
<comment type="caution">
    <text evidence="1">The sequence shown here is derived from an EMBL/GenBank/DDBJ whole genome shotgun (WGS) entry which is preliminary data.</text>
</comment>
<keyword evidence="2" id="KW-1185">Reference proteome</keyword>
<dbReference type="AlphaFoldDB" id="A0A8T1W2U7"/>
<evidence type="ECO:0000313" key="2">
    <source>
        <dbReference type="Proteomes" id="UP000694044"/>
    </source>
</evidence>
<evidence type="ECO:0000313" key="1">
    <source>
        <dbReference type="EMBL" id="KAG7386888.1"/>
    </source>
</evidence>
<proteinExistence type="predicted"/>
<dbReference type="Proteomes" id="UP000694044">
    <property type="component" value="Unassembled WGS sequence"/>
</dbReference>